<evidence type="ECO:0000313" key="1">
    <source>
        <dbReference type="EnsemblMetazoa" id="Aqu2.1.16201_001"/>
    </source>
</evidence>
<dbReference type="InParanoid" id="A0A1X7TMY1"/>
<protein>
    <submittedName>
        <fullName evidence="1">Uncharacterized protein</fullName>
    </submittedName>
</protein>
<proteinExistence type="predicted"/>
<organism evidence="1">
    <name type="scientific">Amphimedon queenslandica</name>
    <name type="common">Sponge</name>
    <dbReference type="NCBI Taxonomy" id="400682"/>
    <lineage>
        <taxon>Eukaryota</taxon>
        <taxon>Metazoa</taxon>
        <taxon>Porifera</taxon>
        <taxon>Demospongiae</taxon>
        <taxon>Heteroscleromorpha</taxon>
        <taxon>Haplosclerida</taxon>
        <taxon>Niphatidae</taxon>
        <taxon>Amphimedon</taxon>
    </lineage>
</organism>
<name>A0A1X7TMY1_AMPQE</name>
<reference evidence="1" key="1">
    <citation type="submission" date="2017-05" db="UniProtKB">
        <authorList>
            <consortium name="EnsemblMetazoa"/>
        </authorList>
    </citation>
    <scope>IDENTIFICATION</scope>
</reference>
<dbReference type="AlphaFoldDB" id="A0A1X7TMY1"/>
<sequence>LHYKKEKELVQLRNSQPANNEGKDLDQVCECQQRRKLATLKESAKEALQFAGSYNLDVTSISFEKRQLHYDPVIFNYSPTHPSSSTSLSPLPTPVSLSTSSFSALTIEIELASSSQASSQQSSNPPDSPLSVQQILYPLDSYGVSDDFYNKLSTLQKSLSRSYTVKRFQKSLLSAVNIQKLPQGWYVPFHNYLQLSLS</sequence>
<accession>A0A1X7TMY1</accession>
<dbReference type="EnsemblMetazoa" id="Aqu2.1.16201_001">
    <property type="protein sequence ID" value="Aqu2.1.16201_001"/>
    <property type="gene ID" value="Aqu2.1.16201"/>
</dbReference>